<dbReference type="InterPro" id="IPR035901">
    <property type="entry name" value="GIY-YIG_endonuc_sf"/>
</dbReference>
<sequence>SFRAVGEKSSEAYNNFMNKSWYVYIITNYKNTVFYTGITNDLQRRLYEHKTGVTNNSFSKKYHLYKLIWFDEFNSPEDAIVIEKKVKDMRREKKLIFIKDKNPLLVDLSTLR</sequence>
<evidence type="ECO:0000313" key="3">
    <source>
        <dbReference type="EMBL" id="KKP66994.1"/>
    </source>
</evidence>
<reference evidence="3 4" key="1">
    <citation type="journal article" date="2015" name="Nature">
        <title>rRNA introns, odd ribosomes, and small enigmatic genomes across a large radiation of phyla.</title>
        <authorList>
            <person name="Brown C.T."/>
            <person name="Hug L.A."/>
            <person name="Thomas B.C."/>
            <person name="Sharon I."/>
            <person name="Castelle C.J."/>
            <person name="Singh A."/>
            <person name="Wilkins M.J."/>
            <person name="Williams K.H."/>
            <person name="Banfield J.F."/>
        </authorList>
    </citation>
    <scope>NUCLEOTIDE SEQUENCE [LARGE SCALE GENOMIC DNA]</scope>
</reference>
<comment type="caution">
    <text evidence="3">The sequence shown here is derived from an EMBL/GenBank/DDBJ whole genome shotgun (WGS) entry which is preliminary data.</text>
</comment>
<protein>
    <submittedName>
        <fullName evidence="3">Excinuclease ABC C subunit domain protein</fullName>
    </submittedName>
</protein>
<accession>A0A0G0BC73</accession>
<evidence type="ECO:0000256" key="1">
    <source>
        <dbReference type="ARBA" id="ARBA00007435"/>
    </source>
</evidence>
<dbReference type="Pfam" id="PF01541">
    <property type="entry name" value="GIY-YIG"/>
    <property type="match status" value="1"/>
</dbReference>
<dbReference type="SMART" id="SM00465">
    <property type="entry name" value="GIYc"/>
    <property type="match status" value="1"/>
</dbReference>
<evidence type="ECO:0000259" key="2">
    <source>
        <dbReference type="PROSITE" id="PS50164"/>
    </source>
</evidence>
<name>A0A0G0BC73_9BACT</name>
<feature type="domain" description="GIY-YIG" evidence="2">
    <location>
        <begin position="19"/>
        <end position="96"/>
    </location>
</feature>
<gene>
    <name evidence="3" type="ORF">UR63_C0025G0001</name>
</gene>
<dbReference type="Gene3D" id="3.40.1440.10">
    <property type="entry name" value="GIY-YIG endonuclease"/>
    <property type="match status" value="1"/>
</dbReference>
<dbReference type="PANTHER" id="PTHR34477:SF5">
    <property type="entry name" value="BSL5627 PROTEIN"/>
    <property type="match status" value="1"/>
</dbReference>
<feature type="non-terminal residue" evidence="3">
    <location>
        <position position="1"/>
    </location>
</feature>
<comment type="similarity">
    <text evidence="1">Belongs to the UPF0213 family.</text>
</comment>
<dbReference type="InterPro" id="IPR050190">
    <property type="entry name" value="UPF0213_domain"/>
</dbReference>
<dbReference type="InterPro" id="IPR000305">
    <property type="entry name" value="GIY-YIG_endonuc"/>
</dbReference>
<organism evidence="3 4">
    <name type="scientific">Candidatus Roizmanbacteria bacterium GW2011_GWC2_35_12</name>
    <dbReference type="NCBI Taxonomy" id="1618485"/>
    <lineage>
        <taxon>Bacteria</taxon>
        <taxon>Candidatus Roizmaniibacteriota</taxon>
    </lineage>
</organism>
<dbReference type="Proteomes" id="UP000034127">
    <property type="component" value="Unassembled WGS sequence"/>
</dbReference>
<dbReference type="EMBL" id="LBPX01000025">
    <property type="protein sequence ID" value="KKP66994.1"/>
    <property type="molecule type" value="Genomic_DNA"/>
</dbReference>
<proteinExistence type="inferred from homology"/>
<dbReference type="PANTHER" id="PTHR34477">
    <property type="entry name" value="UPF0213 PROTEIN YHBQ"/>
    <property type="match status" value="1"/>
</dbReference>
<dbReference type="AlphaFoldDB" id="A0A0G0BC73"/>
<evidence type="ECO:0000313" key="4">
    <source>
        <dbReference type="Proteomes" id="UP000034127"/>
    </source>
</evidence>
<dbReference type="PROSITE" id="PS50164">
    <property type="entry name" value="GIY_YIG"/>
    <property type="match status" value="1"/>
</dbReference>
<dbReference type="SUPFAM" id="SSF82771">
    <property type="entry name" value="GIY-YIG endonuclease"/>
    <property type="match status" value="1"/>
</dbReference>